<feature type="transmembrane region" description="Helical" evidence="7">
    <location>
        <begin position="159"/>
        <end position="181"/>
    </location>
</feature>
<feature type="transmembrane region" description="Helical" evidence="7">
    <location>
        <begin position="70"/>
        <end position="88"/>
    </location>
</feature>
<gene>
    <name evidence="9" type="ORF">G9H71_21560</name>
</gene>
<keyword evidence="6 7" id="KW-0472">Membrane</keyword>
<feature type="domain" description="Major facilitator superfamily (MFS) profile" evidence="8">
    <location>
        <begin position="34"/>
        <end position="416"/>
    </location>
</feature>
<keyword evidence="2" id="KW-0813">Transport</keyword>
<feature type="transmembrane region" description="Helical" evidence="7">
    <location>
        <begin position="36"/>
        <end position="58"/>
    </location>
</feature>
<accession>A0ABX0GZC7</accession>
<feature type="transmembrane region" description="Helical" evidence="7">
    <location>
        <begin position="325"/>
        <end position="350"/>
    </location>
</feature>
<dbReference type="PANTHER" id="PTHR23517:SF2">
    <property type="entry name" value="MULTIDRUG RESISTANCE PROTEIN MDTH"/>
    <property type="match status" value="1"/>
</dbReference>
<dbReference type="SUPFAM" id="SSF103473">
    <property type="entry name" value="MFS general substrate transporter"/>
    <property type="match status" value="1"/>
</dbReference>
<dbReference type="Gene3D" id="1.20.1250.20">
    <property type="entry name" value="MFS general substrate transporter like domains"/>
    <property type="match status" value="1"/>
</dbReference>
<evidence type="ECO:0000256" key="2">
    <source>
        <dbReference type="ARBA" id="ARBA00022448"/>
    </source>
</evidence>
<keyword evidence="5 7" id="KW-1133">Transmembrane helix</keyword>
<evidence type="ECO:0000313" key="9">
    <source>
        <dbReference type="EMBL" id="NHC16377.1"/>
    </source>
</evidence>
<evidence type="ECO:0000313" key="10">
    <source>
        <dbReference type="Proteomes" id="UP000800981"/>
    </source>
</evidence>
<feature type="transmembrane region" description="Helical" evidence="7">
    <location>
        <begin position="187"/>
        <end position="207"/>
    </location>
</feature>
<comment type="subcellular location">
    <subcellularLocation>
        <location evidence="1">Cell membrane</location>
        <topology evidence="1">Multi-pass membrane protein</topology>
    </subcellularLocation>
</comment>
<evidence type="ECO:0000256" key="6">
    <source>
        <dbReference type="ARBA" id="ARBA00023136"/>
    </source>
</evidence>
<proteinExistence type="predicted"/>
<feature type="transmembrane region" description="Helical" evidence="7">
    <location>
        <begin position="299"/>
        <end position="319"/>
    </location>
</feature>
<keyword evidence="3" id="KW-1003">Cell membrane</keyword>
<dbReference type="InterPro" id="IPR011701">
    <property type="entry name" value="MFS"/>
</dbReference>
<protein>
    <submittedName>
        <fullName evidence="9">MFS transporter</fullName>
    </submittedName>
</protein>
<comment type="caution">
    <text evidence="9">The sequence shown here is derived from an EMBL/GenBank/DDBJ whole genome shotgun (WGS) entry which is preliminary data.</text>
</comment>
<keyword evidence="4 7" id="KW-0812">Transmembrane</keyword>
<name>A0ABX0GZC7_9ACTN</name>
<evidence type="ECO:0000256" key="5">
    <source>
        <dbReference type="ARBA" id="ARBA00022989"/>
    </source>
</evidence>
<keyword evidence="10" id="KW-1185">Reference proteome</keyword>
<feature type="transmembrane region" description="Helical" evidence="7">
    <location>
        <begin position="271"/>
        <end position="292"/>
    </location>
</feature>
<organism evidence="9 10">
    <name type="scientific">Motilibacter deserti</name>
    <dbReference type="NCBI Taxonomy" id="2714956"/>
    <lineage>
        <taxon>Bacteria</taxon>
        <taxon>Bacillati</taxon>
        <taxon>Actinomycetota</taxon>
        <taxon>Actinomycetes</taxon>
        <taxon>Motilibacterales</taxon>
        <taxon>Motilibacteraceae</taxon>
        <taxon>Motilibacter</taxon>
    </lineage>
</organism>
<feature type="transmembrane region" description="Helical" evidence="7">
    <location>
        <begin position="389"/>
        <end position="409"/>
    </location>
</feature>
<evidence type="ECO:0000256" key="1">
    <source>
        <dbReference type="ARBA" id="ARBA00004651"/>
    </source>
</evidence>
<evidence type="ECO:0000256" key="4">
    <source>
        <dbReference type="ARBA" id="ARBA00022692"/>
    </source>
</evidence>
<dbReference type="Proteomes" id="UP000800981">
    <property type="component" value="Unassembled WGS sequence"/>
</dbReference>
<dbReference type="InterPro" id="IPR020846">
    <property type="entry name" value="MFS_dom"/>
</dbReference>
<dbReference type="CDD" id="cd17329">
    <property type="entry name" value="MFS_MdtH_MDR_like"/>
    <property type="match status" value="1"/>
</dbReference>
<evidence type="ECO:0000256" key="3">
    <source>
        <dbReference type="ARBA" id="ARBA00022475"/>
    </source>
</evidence>
<reference evidence="9 10" key="1">
    <citation type="submission" date="2020-03" db="EMBL/GenBank/DDBJ databases">
        <title>Two novel Motilibacter sp.</title>
        <authorList>
            <person name="Liu S."/>
        </authorList>
    </citation>
    <scope>NUCLEOTIDE SEQUENCE [LARGE SCALE GENOMIC DNA]</scope>
    <source>
        <strain evidence="9 10">E257</strain>
    </source>
</reference>
<evidence type="ECO:0000259" key="8">
    <source>
        <dbReference type="PROSITE" id="PS50850"/>
    </source>
</evidence>
<dbReference type="EMBL" id="JAANNP010000147">
    <property type="protein sequence ID" value="NHC16377.1"/>
    <property type="molecule type" value="Genomic_DNA"/>
</dbReference>
<dbReference type="PANTHER" id="PTHR23517">
    <property type="entry name" value="RESISTANCE PROTEIN MDTM, PUTATIVE-RELATED-RELATED"/>
    <property type="match status" value="1"/>
</dbReference>
<dbReference type="PROSITE" id="PS50850">
    <property type="entry name" value="MFS"/>
    <property type="match status" value="1"/>
</dbReference>
<dbReference type="Pfam" id="PF07690">
    <property type="entry name" value="MFS_1"/>
    <property type="match status" value="1"/>
</dbReference>
<evidence type="ECO:0000256" key="7">
    <source>
        <dbReference type="SAM" id="Phobius"/>
    </source>
</evidence>
<feature type="transmembrane region" description="Helical" evidence="7">
    <location>
        <begin position="362"/>
        <end position="383"/>
    </location>
</feature>
<sequence length="422" mass="43175">MGWPAAPATGDRCPVTDTAVAPRAGTGLRGLPRPFWFLWAGTLVNRIGLSVQPFLLLYLTTARDLSAPRAGLVLTALGAGASCSQILGGALTDRVGRRRVLVGGLLASAGSLALLGLARGMPALLAAAVLVGVCADLYRPAASALVADLVSPERRTLAYSLLFWAINLGFAIAGVLAGWLATHGYGLVFALDAGTCAVFALIVWRGVPADPPRLTQSDESVPASAGYGTALRDPLLVALCVLTLLQSTVYMQGYVTLPLVMADDGLSPRTYGTVIALNGLGIVLLQPLLLRWLTRQDRLVVLAAASVLIGIGYGCTAFADTGPEYAATVLVWTVGEIGTGGAGMAIIADLAPPGARGRYQGLFGTMFGAAALTAPLVGTTVLTGLGEPALWGGCVALGLVVAVGMLALAPGVRARRRVLEAG</sequence>
<dbReference type="InterPro" id="IPR036259">
    <property type="entry name" value="MFS_trans_sf"/>
</dbReference>
<feature type="transmembrane region" description="Helical" evidence="7">
    <location>
        <begin position="234"/>
        <end position="251"/>
    </location>
</feature>
<dbReference type="InterPro" id="IPR050171">
    <property type="entry name" value="MFS_Transporters"/>
</dbReference>